<evidence type="ECO:0000313" key="7">
    <source>
        <dbReference type="EMBL" id="PWA51224.1"/>
    </source>
</evidence>
<dbReference type="Pfam" id="PF02892">
    <property type="entry name" value="zf-BED"/>
    <property type="match status" value="1"/>
</dbReference>
<keyword evidence="3" id="KW-0862">Zinc</keyword>
<organism evidence="7 8">
    <name type="scientific">Artemisia annua</name>
    <name type="common">Sweet wormwood</name>
    <dbReference type="NCBI Taxonomy" id="35608"/>
    <lineage>
        <taxon>Eukaryota</taxon>
        <taxon>Viridiplantae</taxon>
        <taxon>Streptophyta</taxon>
        <taxon>Embryophyta</taxon>
        <taxon>Tracheophyta</taxon>
        <taxon>Spermatophyta</taxon>
        <taxon>Magnoliopsida</taxon>
        <taxon>eudicotyledons</taxon>
        <taxon>Gunneridae</taxon>
        <taxon>Pentapetalae</taxon>
        <taxon>asterids</taxon>
        <taxon>campanulids</taxon>
        <taxon>Asterales</taxon>
        <taxon>Asteraceae</taxon>
        <taxon>Asteroideae</taxon>
        <taxon>Anthemideae</taxon>
        <taxon>Artemisiinae</taxon>
        <taxon>Artemisia</taxon>
    </lineage>
</organism>
<dbReference type="InterPro" id="IPR003656">
    <property type="entry name" value="Znf_BED"/>
</dbReference>
<evidence type="ECO:0000256" key="3">
    <source>
        <dbReference type="ARBA" id="ARBA00022833"/>
    </source>
</evidence>
<reference evidence="7 8" key="1">
    <citation type="journal article" date="2018" name="Mol. Plant">
        <title>The genome of Artemisia annua provides insight into the evolution of Asteraceae family and artemisinin biosynthesis.</title>
        <authorList>
            <person name="Shen Q."/>
            <person name="Zhang L."/>
            <person name="Liao Z."/>
            <person name="Wang S."/>
            <person name="Yan T."/>
            <person name="Shi P."/>
            <person name="Liu M."/>
            <person name="Fu X."/>
            <person name="Pan Q."/>
            <person name="Wang Y."/>
            <person name="Lv Z."/>
            <person name="Lu X."/>
            <person name="Zhang F."/>
            <person name="Jiang W."/>
            <person name="Ma Y."/>
            <person name="Chen M."/>
            <person name="Hao X."/>
            <person name="Li L."/>
            <person name="Tang Y."/>
            <person name="Lv G."/>
            <person name="Zhou Y."/>
            <person name="Sun X."/>
            <person name="Brodelius P.E."/>
            <person name="Rose J.K.C."/>
            <person name="Tang K."/>
        </authorList>
    </citation>
    <scope>NUCLEOTIDE SEQUENCE [LARGE SCALE GENOMIC DNA]</scope>
    <source>
        <strain evidence="8">cv. Huhao1</strain>
        <tissue evidence="7">Leaf</tissue>
    </source>
</reference>
<evidence type="ECO:0000256" key="2">
    <source>
        <dbReference type="ARBA" id="ARBA00022771"/>
    </source>
</evidence>
<dbReference type="OrthoDB" id="1735573at2759"/>
<dbReference type="GO" id="GO:0003677">
    <property type="term" value="F:DNA binding"/>
    <property type="evidence" value="ECO:0007669"/>
    <property type="project" value="UniProtKB-KW"/>
</dbReference>
<dbReference type="PROSITE" id="PS50808">
    <property type="entry name" value="ZF_BED"/>
    <property type="match status" value="1"/>
</dbReference>
<keyword evidence="8" id="KW-1185">Reference proteome</keyword>
<accession>A0A2U1LQG6</accession>
<gene>
    <name evidence="7" type="ORF">CTI12_AA465670</name>
</gene>
<keyword evidence="7" id="KW-0371">Homeobox</keyword>
<sequence length="188" mass="21114">MSRRNQASQSQPTSSNNAASQAQGSTNQPFEVSIEKTTRNQEIWCHFDLVKFSDGSKKARCKACNTYISSSGNSTLKKHTNNHCKATKGVSGSDQNVMGRDGKSKGFMAPKNYPFDGWLLLFSVVRVRMQYARRSQRNPPSRSRSPYRVRIIMSGLPRDTPVRGLTQNVIAHDVPVQNLMQYRSPLCE</sequence>
<dbReference type="GO" id="GO:0008270">
    <property type="term" value="F:zinc ion binding"/>
    <property type="evidence" value="ECO:0007669"/>
    <property type="project" value="UniProtKB-KW"/>
</dbReference>
<comment type="caution">
    <text evidence="7">The sequence shown here is derived from an EMBL/GenBank/DDBJ whole genome shotgun (WGS) entry which is preliminary data.</text>
</comment>
<keyword evidence="2 4" id="KW-0863">Zinc-finger</keyword>
<feature type="region of interest" description="Disordered" evidence="5">
    <location>
        <begin position="1"/>
        <end position="28"/>
    </location>
</feature>
<evidence type="ECO:0000313" key="8">
    <source>
        <dbReference type="Proteomes" id="UP000245207"/>
    </source>
</evidence>
<protein>
    <submittedName>
        <fullName evidence="7">Zinc finger, BED-type, Phospholipase-like, Homeodomain-like protein</fullName>
    </submittedName>
</protein>
<name>A0A2U1LQG6_ARTAN</name>
<feature type="domain" description="BED-type" evidence="6">
    <location>
        <begin position="38"/>
        <end position="90"/>
    </location>
</feature>
<dbReference type="Proteomes" id="UP000245207">
    <property type="component" value="Unassembled WGS sequence"/>
</dbReference>
<keyword evidence="1" id="KW-0479">Metal-binding</keyword>
<evidence type="ECO:0000256" key="4">
    <source>
        <dbReference type="PROSITE-ProRule" id="PRU00027"/>
    </source>
</evidence>
<dbReference type="EMBL" id="PKPP01008238">
    <property type="protein sequence ID" value="PWA51224.1"/>
    <property type="molecule type" value="Genomic_DNA"/>
</dbReference>
<evidence type="ECO:0000259" key="6">
    <source>
        <dbReference type="PROSITE" id="PS50808"/>
    </source>
</evidence>
<evidence type="ECO:0000256" key="1">
    <source>
        <dbReference type="ARBA" id="ARBA00022723"/>
    </source>
</evidence>
<proteinExistence type="predicted"/>
<dbReference type="SUPFAM" id="SSF57667">
    <property type="entry name" value="beta-beta-alpha zinc fingers"/>
    <property type="match status" value="1"/>
</dbReference>
<dbReference type="InterPro" id="IPR036236">
    <property type="entry name" value="Znf_C2H2_sf"/>
</dbReference>
<evidence type="ECO:0000256" key="5">
    <source>
        <dbReference type="SAM" id="MobiDB-lite"/>
    </source>
</evidence>
<keyword evidence="7" id="KW-0238">DNA-binding</keyword>
<dbReference type="AlphaFoldDB" id="A0A2U1LQG6"/>